<protein>
    <recommendedName>
        <fullName evidence="5">Beta-ribofuranosylaminobenzene 5'-phosphate synthase</fullName>
        <shortName evidence="5">Beta-RFA-P synthase</shortName>
        <ecNumber evidence="5">2.4.2.54</ecNumber>
    </recommendedName>
</protein>
<dbReference type="PIRSF" id="PIRSF004884">
    <property type="entry name" value="Sugar_kin_arch"/>
    <property type="match status" value="1"/>
</dbReference>
<dbReference type="InterPro" id="IPR020568">
    <property type="entry name" value="Ribosomal_Su5_D2-typ_SF"/>
</dbReference>
<comment type="similarity">
    <text evidence="5">Belongs to the beta-RFA-P synthase family.</text>
</comment>
<name>A0A7J3Z820_9CREN</name>
<dbReference type="InterPro" id="IPR036554">
    <property type="entry name" value="GHMP_kinase_C_sf"/>
</dbReference>
<comment type="pathway">
    <text evidence="5">Cofactor biosynthesis; 5,6,7,8-tetrahydromethanopterin biosynthesis.</text>
</comment>
<feature type="domain" description="GHMP kinase C-terminal" evidence="7">
    <location>
        <begin position="218"/>
        <end position="303"/>
    </location>
</feature>
<dbReference type="EC" id="2.4.2.54" evidence="5"/>
<dbReference type="PANTHER" id="PTHR20861:SF6">
    <property type="entry name" value="BETA-RIBOFURANOSYLPHENOL 5'-PHOSPHATE SYNTHASE"/>
    <property type="match status" value="1"/>
</dbReference>
<evidence type="ECO:0000256" key="5">
    <source>
        <dbReference type="PIRNR" id="PIRNR004884"/>
    </source>
</evidence>
<evidence type="ECO:0000256" key="2">
    <source>
        <dbReference type="ARBA" id="ARBA00022679"/>
    </source>
</evidence>
<dbReference type="NCBIfam" id="TIGR00144">
    <property type="entry name" value="beta_RFAP_syn"/>
    <property type="match status" value="1"/>
</dbReference>
<keyword evidence="3" id="KW-0547">Nucleotide-binding</keyword>
<organism evidence="8">
    <name type="scientific">Ignisphaera aggregans</name>
    <dbReference type="NCBI Taxonomy" id="334771"/>
    <lineage>
        <taxon>Archaea</taxon>
        <taxon>Thermoproteota</taxon>
        <taxon>Thermoprotei</taxon>
        <taxon>Desulfurococcales</taxon>
        <taxon>Desulfurococcaceae</taxon>
        <taxon>Ignisphaera</taxon>
    </lineage>
</organism>
<dbReference type="GO" id="GO:0043793">
    <property type="term" value="F:beta-ribofuranosylaminobenzene 5'-phosphate synthase activity"/>
    <property type="evidence" value="ECO:0007669"/>
    <property type="project" value="UniProtKB-EC"/>
</dbReference>
<keyword evidence="5" id="KW-0328">Glycosyltransferase</keyword>
<dbReference type="AlphaFoldDB" id="A0A7J3Z820"/>
<dbReference type="Gene3D" id="3.30.70.890">
    <property type="entry name" value="GHMP kinase, C-terminal domain"/>
    <property type="match status" value="1"/>
</dbReference>
<dbReference type="InterPro" id="IPR004422">
    <property type="entry name" value="RFAP_synthase"/>
</dbReference>
<feature type="domain" description="GHMP kinase N-terminal" evidence="6">
    <location>
        <begin position="61"/>
        <end position="137"/>
    </location>
</feature>
<comment type="subunit">
    <text evidence="5">Homodimer.</text>
</comment>
<dbReference type="EMBL" id="DRYQ01000086">
    <property type="protein sequence ID" value="HHQ50822.1"/>
    <property type="molecule type" value="Genomic_DNA"/>
</dbReference>
<evidence type="ECO:0000259" key="6">
    <source>
        <dbReference type="Pfam" id="PF00288"/>
    </source>
</evidence>
<evidence type="ECO:0000256" key="1">
    <source>
        <dbReference type="ARBA" id="ARBA00022605"/>
    </source>
</evidence>
<dbReference type="PANTHER" id="PTHR20861">
    <property type="entry name" value="HOMOSERINE/4-DIPHOSPHOCYTIDYL-2-C-METHYL-D-ERYTHRITOL KINASE"/>
    <property type="match status" value="1"/>
</dbReference>
<comment type="function">
    <text evidence="5">Catalyzes the condensation of 4-aminobenzoate (pABA) with 5-phospho-alpha-D-ribose 1-diphosphate (PRPP) to produce beta-ribofuranosylaminobenzene 5'-phosphate (beta-RFA-P).</text>
</comment>
<dbReference type="InterPro" id="IPR006204">
    <property type="entry name" value="GHMP_kinase_N_dom"/>
</dbReference>
<keyword evidence="1" id="KW-0028">Amino-acid biosynthesis</keyword>
<dbReference type="Pfam" id="PF08544">
    <property type="entry name" value="GHMP_kinases_C"/>
    <property type="match status" value="1"/>
</dbReference>
<evidence type="ECO:0000256" key="4">
    <source>
        <dbReference type="ARBA" id="ARBA00022840"/>
    </source>
</evidence>
<sequence length="328" mass="35589">MNVVVQASARLHMGFYNFLSDGVAYGGLGAAIEYPSVVVKVYKHSGDGVKVFNRSAVEVQDCVESVVKALSLNGVSIEILSAVPRHVGLGSTTQTTLAIAYATSKLLGLNYRVRELAVKLCRGRDSGIGVAAFEVGGFIVDSGRRVGEGGRVLCPASVSDLPQPVFRAPIPRSWSFAVVIPKKRRGLDEIRERRAMDAPQQVSKDVQLELYKLVFLYMIPALLRRDIETFGKALTKLQLTVGEYFSKYQGGVFCCEEAEEAVKAMLKRGAKGVGQSSWGPTVYGLVEGQATAKRLCRKVLEEMVARGVEAECLTVKARNRGADVAVER</sequence>
<dbReference type="Pfam" id="PF00288">
    <property type="entry name" value="GHMP_kinases_N"/>
    <property type="match status" value="1"/>
</dbReference>
<dbReference type="GO" id="GO:0008652">
    <property type="term" value="P:amino acid biosynthetic process"/>
    <property type="evidence" value="ECO:0007669"/>
    <property type="project" value="UniProtKB-KW"/>
</dbReference>
<reference evidence="8" key="1">
    <citation type="journal article" date="2020" name="mSystems">
        <title>Genome- and Community-Level Interaction Insights into Carbon Utilization and Element Cycling Functions of Hydrothermarchaeota in Hydrothermal Sediment.</title>
        <authorList>
            <person name="Zhou Z."/>
            <person name="Liu Y."/>
            <person name="Xu W."/>
            <person name="Pan J."/>
            <person name="Luo Z.H."/>
            <person name="Li M."/>
        </authorList>
    </citation>
    <scope>NUCLEOTIDE SEQUENCE [LARGE SCALE GENOMIC DNA]</scope>
    <source>
        <strain evidence="8">SpSt-1105</strain>
    </source>
</reference>
<dbReference type="GO" id="GO:0005524">
    <property type="term" value="F:ATP binding"/>
    <property type="evidence" value="ECO:0007669"/>
    <property type="project" value="UniProtKB-UniRule"/>
</dbReference>
<dbReference type="SUPFAM" id="SSF54211">
    <property type="entry name" value="Ribosomal protein S5 domain 2-like"/>
    <property type="match status" value="1"/>
</dbReference>
<evidence type="ECO:0000259" key="7">
    <source>
        <dbReference type="Pfam" id="PF08544"/>
    </source>
</evidence>
<dbReference type="Gene3D" id="3.30.230.10">
    <property type="match status" value="1"/>
</dbReference>
<dbReference type="UniPathway" id="UPA00065"/>
<proteinExistence type="inferred from homology"/>
<keyword evidence="2 5" id="KW-0808">Transferase</keyword>
<comment type="catalytic activity">
    <reaction evidence="5">
        <text>5-phospho-alpha-D-ribose 1-diphosphate + 4-hydroxybenzoate + H(+) = 4-(beta-D-ribofuranosyl)phenol 5'-phosphate + CO2 + diphosphate</text>
        <dbReference type="Rhea" id="RHEA:48556"/>
        <dbReference type="ChEBI" id="CHEBI:15378"/>
        <dbReference type="ChEBI" id="CHEBI:16526"/>
        <dbReference type="ChEBI" id="CHEBI:17879"/>
        <dbReference type="ChEBI" id="CHEBI:33019"/>
        <dbReference type="ChEBI" id="CHEBI:58017"/>
        <dbReference type="ChEBI" id="CHEBI:82767"/>
        <dbReference type="EC" id="2.4.2.54"/>
    </reaction>
</comment>
<keyword evidence="4" id="KW-0067">ATP-binding</keyword>
<gene>
    <name evidence="8" type="ORF">ENM66_05685</name>
</gene>
<dbReference type="InterPro" id="IPR014721">
    <property type="entry name" value="Ribsml_uS5_D2-typ_fold_subgr"/>
</dbReference>
<dbReference type="InterPro" id="IPR013750">
    <property type="entry name" value="GHMP_kinase_C_dom"/>
</dbReference>
<comment type="caution">
    <text evidence="8">The sequence shown here is derived from an EMBL/GenBank/DDBJ whole genome shotgun (WGS) entry which is preliminary data.</text>
</comment>
<accession>A0A7J3Z820</accession>
<evidence type="ECO:0000256" key="3">
    <source>
        <dbReference type="ARBA" id="ARBA00022741"/>
    </source>
</evidence>
<evidence type="ECO:0000313" key="8">
    <source>
        <dbReference type="EMBL" id="HHQ50822.1"/>
    </source>
</evidence>